<dbReference type="RefSeq" id="WP_119839325.1">
    <property type="nucleotide sequence ID" value="NZ_CP060436.1"/>
</dbReference>
<evidence type="ECO:0000313" key="1">
    <source>
        <dbReference type="EMBL" id="QPM91695.1"/>
    </source>
</evidence>
<dbReference type="EMBL" id="CP060436">
    <property type="protein sequence ID" value="QPM91695.1"/>
    <property type="molecule type" value="Genomic_DNA"/>
</dbReference>
<evidence type="ECO:0000313" key="2">
    <source>
        <dbReference type="Proteomes" id="UP000283786"/>
    </source>
</evidence>
<dbReference type="OrthoDB" id="7745874at2"/>
<organism evidence="1 2">
    <name type="scientific">Pseudooceanicola algae</name>
    <dbReference type="NCBI Taxonomy" id="1537215"/>
    <lineage>
        <taxon>Bacteria</taxon>
        <taxon>Pseudomonadati</taxon>
        <taxon>Pseudomonadota</taxon>
        <taxon>Alphaproteobacteria</taxon>
        <taxon>Rhodobacterales</taxon>
        <taxon>Paracoccaceae</taxon>
        <taxon>Pseudooceanicola</taxon>
    </lineage>
</organism>
<dbReference type="KEGG" id="palw:PSAL_029500"/>
<proteinExistence type="predicted"/>
<dbReference type="Proteomes" id="UP000283786">
    <property type="component" value="Chromosome"/>
</dbReference>
<name>A0A418SGB9_9RHOB</name>
<dbReference type="AlphaFoldDB" id="A0A418SGB9"/>
<accession>A0A418SGB9</accession>
<keyword evidence="2" id="KW-1185">Reference proteome</keyword>
<reference evidence="1 2" key="1">
    <citation type="submission" date="2020-08" db="EMBL/GenBank/DDBJ databases">
        <title>Genome sequence of Rhodobacteraceae bacterium Lw-13e.</title>
        <authorList>
            <person name="Poehlein A."/>
            <person name="Wolter L."/>
            <person name="Daniel R."/>
            <person name="Brinkhoff T."/>
        </authorList>
    </citation>
    <scope>NUCLEOTIDE SEQUENCE [LARGE SCALE GENOMIC DNA]</scope>
    <source>
        <strain evidence="1 2">Lw-13e</strain>
    </source>
</reference>
<protein>
    <submittedName>
        <fullName evidence="1">Uncharacterized protein</fullName>
    </submittedName>
</protein>
<gene>
    <name evidence="1" type="ORF">PSAL_029500</name>
</gene>
<sequence>MTHTRRHALALILLLLATPAWGQGACYADYKARRDAPYALHYGVVALSSCAPAAAEAELRAKLSAAGWTLLNLVSIFGADGLEQRKANAGQYFLRF</sequence>